<dbReference type="Pfam" id="PF06725">
    <property type="entry name" value="3D"/>
    <property type="match status" value="1"/>
</dbReference>
<reference evidence="8 9" key="1">
    <citation type="submission" date="2018-03" db="EMBL/GenBank/DDBJ databases">
        <title>Rhodobacter veldkampii.</title>
        <authorList>
            <person name="Meyer T.E."/>
            <person name="Miller S."/>
            <person name="Lodha T."/>
            <person name="Gandham S."/>
            <person name="Chintalapati S."/>
            <person name="Chintalapati V.R."/>
        </authorList>
    </citation>
    <scope>NUCLEOTIDE SEQUENCE [LARGE SCALE GENOMIC DNA]</scope>
    <source>
        <strain evidence="8 9">DSM 11550</strain>
    </source>
</reference>
<dbReference type="SUPFAM" id="SSF160443">
    <property type="entry name" value="SMR domain-like"/>
    <property type="match status" value="1"/>
</dbReference>
<evidence type="ECO:0000313" key="9">
    <source>
        <dbReference type="Proteomes" id="UP000241899"/>
    </source>
</evidence>
<evidence type="ECO:0000256" key="6">
    <source>
        <dbReference type="SAM" id="MobiDB-lite"/>
    </source>
</evidence>
<dbReference type="InterPro" id="IPR010611">
    <property type="entry name" value="3D_dom"/>
</dbReference>
<evidence type="ECO:0000259" key="7">
    <source>
        <dbReference type="PROSITE" id="PS50828"/>
    </source>
</evidence>
<dbReference type="PANTHER" id="PTHR30124:SF0">
    <property type="entry name" value="MEMBRANE-BOUND LYTIC MUREIN TRANSGLYCOSYLASE A"/>
    <property type="match status" value="1"/>
</dbReference>
<evidence type="ECO:0000256" key="5">
    <source>
        <dbReference type="ARBA" id="ARBA00030918"/>
    </source>
</evidence>
<dbReference type="PROSITE" id="PS50828">
    <property type="entry name" value="SMR"/>
    <property type="match status" value="1"/>
</dbReference>
<dbReference type="GO" id="GO:0009253">
    <property type="term" value="P:peptidoglycan catabolic process"/>
    <property type="evidence" value="ECO:0007669"/>
    <property type="project" value="TreeGrafter"/>
</dbReference>
<dbReference type="OrthoDB" id="7165597at2"/>
<keyword evidence="9" id="KW-1185">Reference proteome</keyword>
<dbReference type="InterPro" id="IPR036063">
    <property type="entry name" value="Smr_dom_sf"/>
</dbReference>
<dbReference type="GO" id="GO:0004553">
    <property type="term" value="F:hydrolase activity, hydrolyzing O-glycosyl compounds"/>
    <property type="evidence" value="ECO:0007669"/>
    <property type="project" value="InterPro"/>
</dbReference>
<comment type="caution">
    <text evidence="8">The sequence shown here is derived from an EMBL/GenBank/DDBJ whole genome shotgun (WGS) entry which is preliminary data.</text>
</comment>
<dbReference type="GO" id="GO:0009254">
    <property type="term" value="P:peptidoglycan turnover"/>
    <property type="evidence" value="ECO:0007669"/>
    <property type="project" value="InterPro"/>
</dbReference>
<dbReference type="CDD" id="cd14668">
    <property type="entry name" value="mlta_B"/>
    <property type="match status" value="1"/>
</dbReference>
<dbReference type="InterPro" id="IPR036908">
    <property type="entry name" value="RlpA-like_sf"/>
</dbReference>
<gene>
    <name evidence="8" type="ORF">C5F46_06950</name>
</gene>
<keyword evidence="3" id="KW-0456">Lyase</keyword>
<feature type="compositionally biased region" description="Pro residues" evidence="6">
    <location>
        <begin position="340"/>
        <end position="349"/>
    </location>
</feature>
<protein>
    <recommendedName>
        <fullName evidence="2">peptidoglycan lytic exotransglycosylase</fullName>
        <ecNumber evidence="2">4.2.2.n1</ecNumber>
    </recommendedName>
    <alternativeName>
        <fullName evidence="5">Murein hydrolase A</fullName>
    </alternativeName>
</protein>
<dbReference type="Proteomes" id="UP000241899">
    <property type="component" value="Unassembled WGS sequence"/>
</dbReference>
<dbReference type="SUPFAM" id="SSF50685">
    <property type="entry name" value="Barwin-like endoglucanases"/>
    <property type="match status" value="1"/>
</dbReference>
<evidence type="ECO:0000256" key="3">
    <source>
        <dbReference type="ARBA" id="ARBA00023239"/>
    </source>
</evidence>
<dbReference type="GO" id="GO:0019867">
    <property type="term" value="C:outer membrane"/>
    <property type="evidence" value="ECO:0007669"/>
    <property type="project" value="InterPro"/>
</dbReference>
<dbReference type="GO" id="GO:0071555">
    <property type="term" value="P:cell wall organization"/>
    <property type="evidence" value="ECO:0007669"/>
    <property type="project" value="UniProtKB-KW"/>
</dbReference>
<dbReference type="InterPro" id="IPR002625">
    <property type="entry name" value="Smr_dom"/>
</dbReference>
<proteinExistence type="predicted"/>
<name>A0A2T4JJ96_9RHOB</name>
<dbReference type="Gene3D" id="2.40.40.10">
    <property type="entry name" value="RlpA-like domain"/>
    <property type="match status" value="1"/>
</dbReference>
<dbReference type="InterPro" id="IPR026044">
    <property type="entry name" value="MltA"/>
</dbReference>
<organism evidence="8 9">
    <name type="scientific">Phaeovulum veldkampii DSM 11550</name>
    <dbReference type="NCBI Taxonomy" id="1185920"/>
    <lineage>
        <taxon>Bacteria</taxon>
        <taxon>Pseudomonadati</taxon>
        <taxon>Pseudomonadota</taxon>
        <taxon>Alphaproteobacteria</taxon>
        <taxon>Rhodobacterales</taxon>
        <taxon>Paracoccaceae</taxon>
        <taxon>Phaeovulum</taxon>
    </lineage>
</organism>
<evidence type="ECO:0000313" key="8">
    <source>
        <dbReference type="EMBL" id="PTE17948.1"/>
    </source>
</evidence>
<dbReference type="PANTHER" id="PTHR30124">
    <property type="entry name" value="MEMBRANE-BOUND LYTIC MUREIN TRANSGLYCOSYLASE A"/>
    <property type="match status" value="1"/>
</dbReference>
<feature type="region of interest" description="Disordered" evidence="6">
    <location>
        <begin position="280"/>
        <end position="314"/>
    </location>
</feature>
<dbReference type="Gene3D" id="3.30.1370.110">
    <property type="match status" value="1"/>
</dbReference>
<evidence type="ECO:0000256" key="1">
    <source>
        <dbReference type="ARBA" id="ARBA00001420"/>
    </source>
</evidence>
<feature type="region of interest" description="Disordered" evidence="6">
    <location>
        <begin position="327"/>
        <end position="356"/>
    </location>
</feature>
<evidence type="ECO:0000256" key="4">
    <source>
        <dbReference type="ARBA" id="ARBA00023316"/>
    </source>
</evidence>
<dbReference type="Pfam" id="PF01713">
    <property type="entry name" value="Smr"/>
    <property type="match status" value="1"/>
</dbReference>
<dbReference type="Pfam" id="PF03562">
    <property type="entry name" value="MltA"/>
    <property type="match status" value="1"/>
</dbReference>
<dbReference type="AlphaFoldDB" id="A0A2T4JJ96"/>
<dbReference type="SMART" id="SM00463">
    <property type="entry name" value="SMR"/>
    <property type="match status" value="1"/>
</dbReference>
<comment type="catalytic activity">
    <reaction evidence="1">
        <text>Exolytic cleavage of the (1-&gt;4)-beta-glycosidic linkage between N-acetylmuramic acid (MurNAc) and N-acetylglucosamine (GlcNAc) residues in peptidoglycan, from either the reducing or the non-reducing ends of the peptidoglycan chains, with concomitant formation of a 1,6-anhydrobond in the MurNAc residue.</text>
        <dbReference type="EC" id="4.2.2.n1"/>
    </reaction>
</comment>
<dbReference type="EC" id="4.2.2.n1" evidence="2"/>
<dbReference type="SMART" id="SM00925">
    <property type="entry name" value="MltA"/>
    <property type="match status" value="1"/>
</dbReference>
<dbReference type="GO" id="GO:0008933">
    <property type="term" value="F:peptidoglycan lytic transglycosylase activity"/>
    <property type="evidence" value="ECO:0007669"/>
    <property type="project" value="TreeGrafter"/>
</dbReference>
<dbReference type="EMBL" id="PZKF01000012">
    <property type="protein sequence ID" value="PTE17948.1"/>
    <property type="molecule type" value="Genomic_DNA"/>
</dbReference>
<sequence length="501" mass="53323">MAGGPGFCDLPGWAEDDHAAALAAFCVTRDLWSEAPQTPIGGVAKAFFEAHFHPASIATPARLTGYYEPAVPGAQAPSARFAHPLYAAPAGLAPGKPWLTRAEIAATGALAGLELVWLETAIEAFLAQVQGSVRVMLEGGGSLRLGFAGKNGHPYRSIGAALIHRGAIEAGQMSAQAIRDWCAAHPAQVADLLNENPSFVFFRPLDLPEDAGPQGAMGRPLTALRSLAVDPAHVPLGAPVWVACPGLPPRLMIAQDTGSAIRGGRAGRYLFWHRRGGGRAGRCAECHGPDPGAAPEGGHMTRRRPRKPSAEERDLWLRVAASTTALHPARSAAADDNDPPKPPQQPAPPQKSRSDFAGFHIGQSARAAALRVDLAPSPAERLAQAPIRMDRKAHQKMTRGKLDPEARIDLHGMTLAEAHPELIRFLLNAHTAGRRLVLVITGKGKRGHDEGPIPQRQGVLRHQVPHWLHQPPLGQVVLQVSQAHLKHGGAGAYYVYLRRGG</sequence>
<keyword evidence="4" id="KW-0961">Cell wall biogenesis/degradation</keyword>
<accession>A0A2T4JJ96</accession>
<dbReference type="CDD" id="cd14485">
    <property type="entry name" value="mltA_like_LT_A"/>
    <property type="match status" value="1"/>
</dbReference>
<dbReference type="InterPro" id="IPR005300">
    <property type="entry name" value="MltA_B"/>
</dbReference>
<dbReference type="Gene3D" id="2.40.240.50">
    <property type="entry name" value="Barwin-like endoglucanases"/>
    <property type="match status" value="1"/>
</dbReference>
<evidence type="ECO:0000256" key="2">
    <source>
        <dbReference type="ARBA" id="ARBA00012587"/>
    </source>
</evidence>
<feature type="domain" description="Smr" evidence="7">
    <location>
        <begin position="408"/>
        <end position="498"/>
    </location>
</feature>